<evidence type="ECO:0000313" key="1">
    <source>
        <dbReference type="EMBL" id="EGG28143.1"/>
    </source>
</evidence>
<gene>
    <name evidence="1" type="ORF">IMCC3088_1207</name>
</gene>
<proteinExistence type="predicted"/>
<organism evidence="1 2">
    <name type="scientific">Aequoribacter fuscus</name>
    <dbReference type="NCBI Taxonomy" id="2518989"/>
    <lineage>
        <taxon>Bacteria</taxon>
        <taxon>Pseudomonadati</taxon>
        <taxon>Pseudomonadota</taxon>
        <taxon>Gammaproteobacteria</taxon>
        <taxon>Cellvibrionales</taxon>
        <taxon>Halieaceae</taxon>
        <taxon>Aequoribacter</taxon>
    </lineage>
</organism>
<sequence>MRGIFASGVYTVMARRTITADVGVIEGRISPRIGCMAIFTRVAGGEVVG</sequence>
<dbReference type="Proteomes" id="UP000005615">
    <property type="component" value="Unassembled WGS sequence"/>
</dbReference>
<dbReference type="AlphaFoldDB" id="F3L6A2"/>
<reference evidence="1 2" key="1">
    <citation type="journal article" date="2011" name="J. Bacteriol.">
        <title>Genome sequence of strain IMCC3088, a proteorhodopsin-containing marine bacterium belonging to the OM60/NOR5 clade.</title>
        <authorList>
            <person name="Jang Y."/>
            <person name="Oh H.M."/>
            <person name="Kang I."/>
            <person name="Lee K."/>
            <person name="Yang S.J."/>
            <person name="Cho J.C."/>
        </authorList>
    </citation>
    <scope>NUCLEOTIDE SEQUENCE [LARGE SCALE GENOMIC DNA]</scope>
    <source>
        <strain evidence="1 2">IMCC3088</strain>
    </source>
</reference>
<evidence type="ECO:0000313" key="2">
    <source>
        <dbReference type="Proteomes" id="UP000005615"/>
    </source>
</evidence>
<accession>F3L6A2</accession>
<dbReference type="EMBL" id="AEIG01000177">
    <property type="protein sequence ID" value="EGG28143.1"/>
    <property type="molecule type" value="Genomic_DNA"/>
</dbReference>
<keyword evidence="2" id="KW-1185">Reference proteome</keyword>
<name>F3L6A2_9GAMM</name>
<protein>
    <submittedName>
        <fullName evidence="1">Uncharacterized protein</fullName>
    </submittedName>
</protein>
<comment type="caution">
    <text evidence="1">The sequence shown here is derived from an EMBL/GenBank/DDBJ whole genome shotgun (WGS) entry which is preliminary data.</text>
</comment>